<reference evidence="7 8" key="1">
    <citation type="journal article" date="2013" name="Mar. Genomics">
        <title>Expression of sulfatases in Rhodopirellula baltica and the diversity of sulfatases in the genus Rhodopirellula.</title>
        <authorList>
            <person name="Wegner C.E."/>
            <person name="Richter-Heitmann T."/>
            <person name="Klindworth A."/>
            <person name="Klockow C."/>
            <person name="Richter M."/>
            <person name="Achstetter T."/>
            <person name="Glockner F.O."/>
            <person name="Harder J."/>
        </authorList>
    </citation>
    <scope>NUCLEOTIDE SEQUENCE [LARGE SCALE GENOMIC DNA]</scope>
    <source>
        <strain evidence="7 8">SH28</strain>
    </source>
</reference>
<evidence type="ECO:0000313" key="8">
    <source>
        <dbReference type="Proteomes" id="UP000007993"/>
    </source>
</evidence>
<organism evidence="7 8">
    <name type="scientific">Rhodopirellula baltica SH28</name>
    <dbReference type="NCBI Taxonomy" id="993517"/>
    <lineage>
        <taxon>Bacteria</taxon>
        <taxon>Pseudomonadati</taxon>
        <taxon>Planctomycetota</taxon>
        <taxon>Planctomycetia</taxon>
        <taxon>Pirellulales</taxon>
        <taxon>Pirellulaceae</taxon>
        <taxon>Rhodopirellula</taxon>
    </lineage>
</organism>
<feature type="domain" description="Cytochrome C Planctomycete-type" evidence="5">
    <location>
        <begin position="50"/>
        <end position="97"/>
    </location>
</feature>
<feature type="domain" description="DUF1585" evidence="1">
    <location>
        <begin position="737"/>
        <end position="810"/>
    </location>
</feature>
<accession>K5DHU2</accession>
<feature type="domain" description="DUF1588" evidence="3">
    <location>
        <begin position="615"/>
        <end position="711"/>
    </location>
</feature>
<dbReference type="InterPro" id="IPR013036">
    <property type="entry name" value="DUF1587"/>
</dbReference>
<feature type="domain" description="DUF1587" evidence="2">
    <location>
        <begin position="132"/>
        <end position="195"/>
    </location>
</feature>
<dbReference type="EMBL" id="AMCW01000071">
    <property type="protein sequence ID" value="EKK02023.1"/>
    <property type="molecule type" value="Genomic_DNA"/>
</dbReference>
<dbReference type="PATRIC" id="fig|993517.3.peg.2780"/>
<evidence type="ECO:0000313" key="7">
    <source>
        <dbReference type="EMBL" id="EKK02023.1"/>
    </source>
</evidence>
<dbReference type="Pfam" id="PF07626">
    <property type="entry name" value="PSD3"/>
    <property type="match status" value="1"/>
</dbReference>
<proteinExistence type="predicted"/>
<gene>
    <name evidence="7" type="ORF">RBSH_02571</name>
</gene>
<dbReference type="Proteomes" id="UP000007993">
    <property type="component" value="Unassembled WGS sequence"/>
</dbReference>
<comment type="caution">
    <text evidence="7">The sequence shown here is derived from an EMBL/GenBank/DDBJ whole genome shotgun (WGS) entry which is preliminary data.</text>
</comment>
<evidence type="ECO:0000259" key="6">
    <source>
        <dbReference type="Pfam" id="PF07637"/>
    </source>
</evidence>
<feature type="domain" description="DUF1592" evidence="4">
    <location>
        <begin position="469"/>
        <end position="596"/>
    </location>
</feature>
<dbReference type="Pfam" id="PF07624">
    <property type="entry name" value="PSD2"/>
    <property type="match status" value="1"/>
</dbReference>
<sequence>MNLMSPTFGHWRFRITLALFAAMLGQSVNRTAVFAQQPPEQLTEFLELNCTYCHDADTREGDLDLDSLTLELADPDNFHLWERVFDRIREGEMPPDEELDPAESKPFLAKLHGILDSADNHRITTEGRVPARRLTRTQYERNVCELLAIDVPLRSFLPEESLANGFDTVSSSQQLSDHSLAAYLDAADFALQTAFDQLLLNDASADDAIQTMHLDWTQLRRNERRTDREPEGRPDHKDIVSWSSSQNFYGRMPATSVPATGRYRVRVKAHSVNTPDLGRVWCSVNSGVCSGKASTMYWIGSIEATEETQVYEFNAWIREGHMLQIVPNDHGIRRVAAKAVDSKPGVVEKMGVPGIAIQWIELEPLADDREKIKETLIGDLKLRPIDAANKNRFKIVSPNPKRDLKRLIQTFAERAYRQDVEPSELEAFFEFAEAKRQSSRSMAEALRAGYRAILCSSRFLYFDESPGVLSDDALANRLSHFLWGRAPDEKLRQLAHAGKLHEPEVLRTQTERLLNDTKSQAAIEEFTDQWLELYELNSTTPDGKLYPEYDLVLHQSLPDETHAFVAELIRENLPVTNLVDSDFTFLNERLARHYGINWPGGTDLKRISIDEDCRRGGIITHASVLKVTANGTTTSPIIRGVWMLEKIIGEHVPPPPANVPAVEPDIRGATSIRDQLDKHRNIDSCAACHVKIDPPGFALESYDVIGGWRESYRAVSPQDPKRWVSGLPIDPSHAFTSGEAFDDIEGLKSILAKHPDQLAKNMASQIVTYATGAAPTFADRDELQRIVQGTQTDAYGVRSLIHEVVQSPLFQNK</sequence>
<dbReference type="InterPro" id="IPR013042">
    <property type="entry name" value="DUF1592"/>
</dbReference>
<dbReference type="InterPro" id="IPR011429">
    <property type="entry name" value="Cyt_c_Planctomycete-type"/>
</dbReference>
<protein>
    <submittedName>
        <fullName evidence="7">Protein containing planctomycete cytochrome C domain protein</fullName>
    </submittedName>
</protein>
<evidence type="ECO:0000259" key="4">
    <source>
        <dbReference type="Pfam" id="PF07631"/>
    </source>
</evidence>
<evidence type="ECO:0000259" key="3">
    <source>
        <dbReference type="Pfam" id="PF07627"/>
    </source>
</evidence>
<dbReference type="Pfam" id="PF07635">
    <property type="entry name" value="PSCyt1"/>
    <property type="match status" value="1"/>
</dbReference>
<evidence type="ECO:0000259" key="2">
    <source>
        <dbReference type="Pfam" id="PF07626"/>
    </source>
</evidence>
<dbReference type="Pfam" id="PF07631">
    <property type="entry name" value="PSD4"/>
    <property type="match status" value="1"/>
</dbReference>
<dbReference type="InterPro" id="IPR013039">
    <property type="entry name" value="DUF1588"/>
</dbReference>
<dbReference type="InterPro" id="IPR013043">
    <property type="entry name" value="DUF1595"/>
</dbReference>
<feature type="domain" description="DUF1595" evidence="6">
    <location>
        <begin position="405"/>
        <end position="464"/>
    </location>
</feature>
<dbReference type="Pfam" id="PF07637">
    <property type="entry name" value="PSD5"/>
    <property type="match status" value="1"/>
</dbReference>
<dbReference type="AlphaFoldDB" id="K5DHU2"/>
<dbReference type="Pfam" id="PF07627">
    <property type="entry name" value="PSCyt3"/>
    <property type="match status" value="1"/>
</dbReference>
<evidence type="ECO:0000259" key="5">
    <source>
        <dbReference type="Pfam" id="PF07635"/>
    </source>
</evidence>
<evidence type="ECO:0000259" key="1">
    <source>
        <dbReference type="Pfam" id="PF07624"/>
    </source>
</evidence>
<dbReference type="InterPro" id="IPR011478">
    <property type="entry name" value="DUF1585"/>
</dbReference>
<name>K5DHU2_RHOBT</name>